<protein>
    <recommendedName>
        <fullName evidence="3 12">Interleukin-3</fullName>
        <shortName evidence="12">IL-3</shortName>
    </recommendedName>
    <alternativeName>
        <fullName evidence="9 12">Hematopoietic growth factor</fullName>
    </alternativeName>
    <alternativeName>
        <fullName evidence="8 12">Mast cell growth factor</fullName>
    </alternativeName>
    <alternativeName>
        <fullName evidence="11 12">Multipotential colony-stimulating factor</fullName>
    </alternativeName>
    <alternativeName>
        <fullName evidence="10 12">P-cell-stimulating factor</fullName>
    </alternativeName>
</protein>
<feature type="region of interest" description="Disordered" evidence="14">
    <location>
        <begin position="148"/>
        <end position="169"/>
    </location>
</feature>
<dbReference type="GO" id="GO:0005615">
    <property type="term" value="C:extracellular space"/>
    <property type="evidence" value="ECO:0007669"/>
    <property type="project" value="UniProtKB-UniRule"/>
</dbReference>
<dbReference type="FunFam" id="1.20.1250.10:FF:000074">
    <property type="entry name" value="Interleukin-3"/>
    <property type="match status" value="1"/>
</dbReference>
<evidence type="ECO:0000256" key="6">
    <source>
        <dbReference type="ARBA" id="ARBA00022729"/>
    </source>
</evidence>
<dbReference type="CTD" id="3562"/>
<dbReference type="PIR" id="JC6566">
    <property type="entry name" value="JC6566"/>
</dbReference>
<keyword evidence="5 12" id="KW-0964">Secreted</keyword>
<dbReference type="SUPFAM" id="SSF47266">
    <property type="entry name" value="4-helical cytokines"/>
    <property type="match status" value="1"/>
</dbReference>
<evidence type="ECO:0000256" key="3">
    <source>
        <dbReference type="ARBA" id="ARBA00019466"/>
    </source>
</evidence>
<keyword evidence="13" id="KW-1015">Disulfide bond</keyword>
<dbReference type="PANTHER" id="PTHR48489:SF1">
    <property type="entry name" value="INTERLEUKIN-3"/>
    <property type="match status" value="1"/>
</dbReference>
<evidence type="ECO:0000256" key="10">
    <source>
        <dbReference type="ARBA" id="ARBA00032468"/>
    </source>
</evidence>
<comment type="similarity">
    <text evidence="2 12">Belongs to the IL-3 family.</text>
</comment>
<evidence type="ECO:0000256" key="14">
    <source>
        <dbReference type="SAM" id="MobiDB-lite"/>
    </source>
</evidence>
<dbReference type="AlphaFoldDB" id="P97688"/>
<evidence type="ECO:0000256" key="11">
    <source>
        <dbReference type="ARBA" id="ARBA00033034"/>
    </source>
</evidence>
<keyword evidence="4 12" id="KW-0202">Cytokine</keyword>
<dbReference type="KEGG" id="rno:24495"/>
<dbReference type="GO" id="GO:0008083">
    <property type="term" value="F:growth factor activity"/>
    <property type="evidence" value="ECO:0007669"/>
    <property type="project" value="UniProtKB-KW"/>
</dbReference>
<proteinExistence type="evidence at transcript level"/>
<dbReference type="PIRSF" id="PIRSF001939">
    <property type="entry name" value="IL-3"/>
    <property type="match status" value="1"/>
</dbReference>
<evidence type="ECO:0000256" key="1">
    <source>
        <dbReference type="ARBA" id="ARBA00004613"/>
    </source>
</evidence>
<evidence type="ECO:0000313" key="16">
    <source>
        <dbReference type="EMBL" id="AAC17704.1"/>
    </source>
</evidence>
<dbReference type="GeneID" id="24495"/>
<gene>
    <name evidence="17" type="primary">Il3</name>
</gene>
<keyword evidence="6 15" id="KW-0732">Signal</keyword>
<dbReference type="RefSeq" id="NP_113701.2">
    <property type="nucleotide sequence ID" value="NM_031513.3"/>
</dbReference>
<name>P97688_RAT</name>
<dbReference type="Gene3D" id="1.20.1250.10">
    <property type="match status" value="1"/>
</dbReference>
<dbReference type="PhylomeDB" id="P97688"/>
<evidence type="ECO:0000313" key="17">
    <source>
        <dbReference type="RGD" id="2897"/>
    </source>
</evidence>
<keyword evidence="7 12" id="KW-0339">Growth factor</keyword>
<feature type="disulfide bond" evidence="13">
    <location>
        <begin position="43"/>
        <end position="109"/>
    </location>
</feature>
<reference evidence="16" key="1">
    <citation type="submission" date="1996-12" db="EMBL/GenBank/DDBJ databases">
        <authorList>
            <person name="Esandi M.C."/>
            <person name="van Someren G.D."/>
            <person name="van Bekkum D.W."/>
            <person name="Valerio D."/>
            <person name="Noteboom J.L."/>
            <person name="Bout A."/>
        </authorList>
    </citation>
    <scope>NUCLEOTIDE SEQUENCE</scope>
</reference>
<dbReference type="GO" id="GO:0005135">
    <property type="term" value="F:interleukin-3 receptor binding"/>
    <property type="evidence" value="ECO:0007669"/>
    <property type="project" value="InterPro"/>
</dbReference>
<comment type="function">
    <text evidence="12">Cytokine secreted predominantly by activated T-lymphocytes as well as mast cells and osteoblastic cells that controls the production and differentiation of hematopoietic progenitor cells into lineage-restricted cells. Stimulates also mature basophils, eosinophils, and monocytes to become functionally activated. In addition, plays an important role in neural cell proliferation and survival. Participates as well in bone homeostasis and inhibits osteoclast differentiation by preventing NF-kappa-B nuclear translocation and activation. Mechanistically, exerts its biological effects through a receptor composed of IL3RA subunit and a signal transducing subunit IL3RB. Receptor stimulation results in the rapid activation of JAK2 kinase activity leading to STAT5-mediated transcriptional program. Alternatively, contributes to cell survival under oxidative stress in non-hematopoietic systems by activating pathways mediated by PI3K/AKT and ERK.</text>
</comment>
<evidence type="ECO:0000256" key="4">
    <source>
        <dbReference type="ARBA" id="ARBA00022514"/>
    </source>
</evidence>
<evidence type="ECO:0000256" key="12">
    <source>
        <dbReference type="PIRNR" id="PIRNR001939"/>
    </source>
</evidence>
<evidence type="ECO:0000256" key="5">
    <source>
        <dbReference type="ARBA" id="ARBA00022525"/>
    </source>
</evidence>
<evidence type="ECO:0000256" key="9">
    <source>
        <dbReference type="ARBA" id="ARBA00031944"/>
    </source>
</evidence>
<dbReference type="PRINTS" id="PR00430">
    <property type="entry name" value="INTERLEUKIN3"/>
</dbReference>
<sequence>MVLASSTTSILCMLLPLLMLFHQGLQISDRGSDAHHLLRTLDCRTIALEILVKLPYPQVSGLNNSDDKANLRNSTLRRVNLDEFLKSQEEFDSQDTTDIKSKLQKLKCCIPAAASDSVLPGVYNKDLDDFKKKLRFYVIHLKDLQPVSVSRPPQPTSSSDNFRPMTVEC</sequence>
<evidence type="ECO:0000256" key="8">
    <source>
        <dbReference type="ARBA" id="ARBA00030364"/>
    </source>
</evidence>
<organism evidence="16">
    <name type="scientific">Rattus norvegicus</name>
    <name type="common">Rat</name>
    <dbReference type="NCBI Taxonomy" id="10116"/>
    <lineage>
        <taxon>Eukaryota</taxon>
        <taxon>Metazoa</taxon>
        <taxon>Chordata</taxon>
        <taxon>Craniata</taxon>
        <taxon>Vertebrata</taxon>
        <taxon>Euteleostomi</taxon>
        <taxon>Mammalia</taxon>
        <taxon>Eutheria</taxon>
        <taxon>Euarchontoglires</taxon>
        <taxon>Glires</taxon>
        <taxon>Rodentia</taxon>
        <taxon>Myomorpha</taxon>
        <taxon>Muroidea</taxon>
        <taxon>Muridae</taxon>
        <taxon>Murinae</taxon>
        <taxon>Rattus</taxon>
    </lineage>
</organism>
<dbReference type="PANTHER" id="PTHR48489">
    <property type="entry name" value="INTERLEUKIN-3"/>
    <property type="match status" value="1"/>
</dbReference>
<accession>P97688</accession>
<comment type="subcellular location">
    <subcellularLocation>
        <location evidence="1 12">Secreted</location>
    </subcellularLocation>
</comment>
<dbReference type="RGD" id="2897">
    <property type="gene designation" value="Il3"/>
</dbReference>
<evidence type="ECO:0000256" key="13">
    <source>
        <dbReference type="PIRSR" id="PIRSR001939-1"/>
    </source>
</evidence>
<evidence type="ECO:0000256" key="7">
    <source>
        <dbReference type="ARBA" id="ARBA00023030"/>
    </source>
</evidence>
<dbReference type="GO" id="GO:0006955">
    <property type="term" value="P:immune response"/>
    <property type="evidence" value="ECO:0007669"/>
    <property type="project" value="UniProtKB-UniRule"/>
</dbReference>
<reference evidence="16" key="2">
    <citation type="journal article" date="1998" name="Gene">
        <title>Cloning, biological characterization and high-level expression of rat interleukin-3 using recombinant adenovirus: description of a new splicing variant.</title>
        <authorList>
            <person name="del C Esandi M."/>
            <person name="van Someren G.D."/>
            <person name="van der Velde I."/>
            <person name="van Bekkum D.W."/>
            <person name="Valerio D."/>
            <person name="Noteboom J.L."/>
            <person name="Bout A."/>
        </authorList>
    </citation>
    <scope>NUCLEOTIDE SEQUENCE</scope>
</reference>
<dbReference type="EMBL" id="U81492">
    <property type="protein sequence ID" value="AAC17704.1"/>
    <property type="molecule type" value="mRNA"/>
</dbReference>
<dbReference type="Pfam" id="PF02059">
    <property type="entry name" value="IL3"/>
    <property type="match status" value="1"/>
</dbReference>
<dbReference type="GO" id="GO:0005125">
    <property type="term" value="F:cytokine activity"/>
    <property type="evidence" value="ECO:0007669"/>
    <property type="project" value="UniProtKB-KW"/>
</dbReference>
<feature type="chain" id="PRO_5004161745" description="Interleukin-3" evidence="15">
    <location>
        <begin position="27"/>
        <end position="169"/>
    </location>
</feature>
<evidence type="ECO:0000256" key="2">
    <source>
        <dbReference type="ARBA" id="ARBA00008547"/>
    </source>
</evidence>
<dbReference type="InterPro" id="IPR009079">
    <property type="entry name" value="4_helix_cytokine-like_core"/>
</dbReference>
<feature type="signal peptide" evidence="15">
    <location>
        <begin position="1"/>
        <end position="26"/>
    </location>
</feature>
<evidence type="ECO:0000256" key="15">
    <source>
        <dbReference type="SAM" id="SignalP"/>
    </source>
</evidence>
<dbReference type="OrthoDB" id="9630871at2759"/>
<dbReference type="InterPro" id="IPR002183">
    <property type="entry name" value="IL-3"/>
</dbReference>